<dbReference type="AlphaFoldDB" id="A0A8E0S6V0"/>
<evidence type="ECO:0000256" key="1">
    <source>
        <dbReference type="SAM" id="MobiDB-lite"/>
    </source>
</evidence>
<dbReference type="OrthoDB" id="6247914at2759"/>
<keyword evidence="3" id="KW-1185">Reference proteome</keyword>
<gene>
    <name evidence="2" type="ORF">FBUS_04964</name>
</gene>
<evidence type="ECO:0000313" key="2">
    <source>
        <dbReference type="EMBL" id="KAA0198538.1"/>
    </source>
</evidence>
<reference evidence="2" key="1">
    <citation type="submission" date="2019-05" db="EMBL/GenBank/DDBJ databases">
        <title>Annotation for the trematode Fasciolopsis buski.</title>
        <authorList>
            <person name="Choi Y.-J."/>
        </authorList>
    </citation>
    <scope>NUCLEOTIDE SEQUENCE</scope>
    <source>
        <strain evidence="2">HT</strain>
        <tissue evidence="2">Whole worm</tissue>
    </source>
</reference>
<feature type="region of interest" description="Disordered" evidence="1">
    <location>
        <begin position="72"/>
        <end position="92"/>
    </location>
</feature>
<dbReference type="Proteomes" id="UP000728185">
    <property type="component" value="Unassembled WGS sequence"/>
</dbReference>
<accession>A0A8E0S6V0</accession>
<organism evidence="2 3">
    <name type="scientific">Fasciolopsis buskii</name>
    <dbReference type="NCBI Taxonomy" id="27845"/>
    <lineage>
        <taxon>Eukaryota</taxon>
        <taxon>Metazoa</taxon>
        <taxon>Spiralia</taxon>
        <taxon>Lophotrochozoa</taxon>
        <taxon>Platyhelminthes</taxon>
        <taxon>Trematoda</taxon>
        <taxon>Digenea</taxon>
        <taxon>Plagiorchiida</taxon>
        <taxon>Echinostomata</taxon>
        <taxon>Echinostomatoidea</taxon>
        <taxon>Fasciolidae</taxon>
        <taxon>Fasciolopsis</taxon>
    </lineage>
</organism>
<sequence length="200" mass="22253">MESLPEFMRRIAAVRPPFASPTYHSSKIKESKSISSTVKSSRALSDVSNQVAHAQPAKSSIHNVPCNVPTATKQREYHRFSRSSEADTNTTLARKHTPKIPADSAFARRKAYGMKLNLARLSCHTPSRTSASDKLHSHNTGRTPYLPTPSQPAKSTVPRRDPRDCRPGLNVLTQRERFGAIVLQSRTEARRALMNARRGL</sequence>
<dbReference type="EMBL" id="LUCM01001661">
    <property type="protein sequence ID" value="KAA0198538.1"/>
    <property type="molecule type" value="Genomic_DNA"/>
</dbReference>
<evidence type="ECO:0000313" key="3">
    <source>
        <dbReference type="Proteomes" id="UP000728185"/>
    </source>
</evidence>
<comment type="caution">
    <text evidence="2">The sequence shown here is derived from an EMBL/GenBank/DDBJ whole genome shotgun (WGS) entry which is preliminary data.</text>
</comment>
<proteinExistence type="predicted"/>
<feature type="region of interest" description="Disordered" evidence="1">
    <location>
        <begin position="125"/>
        <end position="167"/>
    </location>
</feature>
<protein>
    <submittedName>
        <fullName evidence="2">Uncharacterized protein</fullName>
    </submittedName>
</protein>
<feature type="compositionally biased region" description="Basic and acidic residues" evidence="1">
    <location>
        <begin position="73"/>
        <end position="85"/>
    </location>
</feature>
<name>A0A8E0S6V0_9TREM</name>